<feature type="region of interest" description="Disordered" evidence="12">
    <location>
        <begin position="91"/>
        <end position="116"/>
    </location>
</feature>
<dbReference type="EMBL" id="KZ454990">
    <property type="protein sequence ID" value="PKI83847.1"/>
    <property type="molecule type" value="Genomic_DNA"/>
</dbReference>
<evidence type="ECO:0000256" key="1">
    <source>
        <dbReference type="ARBA" id="ARBA00004123"/>
    </source>
</evidence>
<dbReference type="InterPro" id="IPR001680">
    <property type="entry name" value="WD40_rpt"/>
</dbReference>
<comment type="pathway">
    <text evidence="3">tRNA modification; 5-methoxycarbonylmethyl-2-thiouridine-tRNA biosynthesis.</text>
</comment>
<dbReference type="STRING" id="2020962.A0A2N1JBC4"/>
<evidence type="ECO:0000256" key="12">
    <source>
        <dbReference type="SAM" id="MobiDB-lite"/>
    </source>
</evidence>
<dbReference type="Pfam" id="PF00400">
    <property type="entry name" value="WD40"/>
    <property type="match status" value="5"/>
</dbReference>
<dbReference type="Pfam" id="PF01467">
    <property type="entry name" value="CTP_transf_like"/>
    <property type="match status" value="1"/>
</dbReference>
<organism evidence="14 15">
    <name type="scientific">Malassezia vespertilionis</name>
    <dbReference type="NCBI Taxonomy" id="2020962"/>
    <lineage>
        <taxon>Eukaryota</taxon>
        <taxon>Fungi</taxon>
        <taxon>Dikarya</taxon>
        <taxon>Basidiomycota</taxon>
        <taxon>Ustilaginomycotina</taxon>
        <taxon>Malasseziomycetes</taxon>
        <taxon>Malasseziales</taxon>
        <taxon>Malasseziaceae</taxon>
        <taxon>Malassezia</taxon>
    </lineage>
</organism>
<sequence>MANTGRWAGIRRAKQRKKVAPTTSKLYAQILANEALETKIQNETSPYPPTYTEHVSRRNVCTSAMYGHEIPKLRTICLTIAAKHFSSHILPSPVDGAHERRKSSAPQKRRRGDEDYLPDAEEVHLPLKKTDALQWTREEALWWNETNNQLLKQLPPQLADALLDQLCLHAPWSLTKDVLSAFFLPYAMPHSTKSYGSLPAGSRIRPRLFFPASLPLFSQDPKTASLLLSVLAGALALSPSAVRLAQSIYALDLHGLTRLQSASLTRLLRAPPNAGVGAWNLRRVTLPGCAAVGDAVVDTIIAVCGSSLEELDMTMTSVSARIVRDVGMHCPRLAVLRVAWCEDFNEDTFSAAVSAAVDACMCASPPRIPFSALHTLDVAHTAVGDIAIGGILRHIGPQLQTLHVGHTLVGANGPHTSPLMELGLAGLCVHPVALEALLSRLLVPKDGYMPSALTKLDLADMVEYARRHQSSLQGRTGISGNTLYAISRMVADAANARGKPLERVKMRGDKRAAFSASHWRLPTMHGVPYTLGDAMYMLTGSVTSLDVGGLALPAQDLERSCTETMIFPSYACLEELSLVSTALRDEALQTLVPWTGKLQKLFLDETQITFQLDPTSARSLRGIRQPQCPQPVHLQPTGFTSTVHVLKAIPFARTNPALLLGSYNGGTEIWRPVWKDERLCWECSVSLQSAEKSSITALGVLRNPACVARNVPLFATGSTDGTVQVYEARADGAEAQHVQEISLGSKYPLDIAFVHMPGPLDAPPTTLMAIALTDKQVHLYAREPRGAFRLRLQLDGHEDWVRALDFTTAPDLRTADSLNVYLASASQDQNVRLWRMSMDAARAQTQAPVRDTFEAMANELVPNDQGINTKKEWITFDNAPRWAVSLDALLLGHEAWVTGIRWHPTPSPASQRAALLSSSMDNSMIIWSPQALQSSAWPMLASSEAEKELWLPVHRFGDVGSLSGGFLGALWQPVHEDAPSTAVCTYDRQGAAHIWHHTDQGPWKPIASMSGHAGPASGLAWEPCGDYFLTTGADRTTRLHGTFVEHSVDGIPPRSWHELARPQTHGYDLHAVAWLDRLSFVSAADEKVLRVFGAPRSFIENAISLRTIQTHTKHMDVVMVELKERDAWRQGDALLPAIRCAMQARRPAMSILVSSAMLSGFASNKAPACSLGEVETFLNKVYTLAWSEASAASIPITDMNVYLVPGHTTSPENNAALRSWASTRASMVQGIYTVDNDAFRVPAASVALVSSVPATAVAAGSMTLSQVTTSHEFPREATVALGGTFDHIHIGHKLLLSISALCTTTRLIVGVTATELLASKKHRAYVEPIAKRLASVRHFLREFTSTLRPLALDVVPIADVCGPAGTDPLLDLLVVTQETAKGADTIAKVREENNIKAVQVHIVTLVDSGALEKVGSTAIREMLASSQVEPGTEYTLDVQLAKARETGPAAAGVPPLGLSNRAVAEDGEESAFFVQPPTPEQLQGHTLWPELEKLYGHGYEVLSVDVDLGAHLVASTCKATSAEHAVVRLFDAEQRWKPLQPPLDGHTLSITQTRFSSDGQYILTASRDRSWRLYRREDRTTYTPYTGERTHARIVWDCAWAWDAVHTFATASRDKTVKVWRVLDDEKARHELVTTIAVNDAVLSVAFGPHNMLAMGLERGDVLIYRANADQSAWTPYIALLRHHTGAVHRLGFRPYGAWVDAYNAVPLELLSVGDDGCARLVAFPL</sequence>
<dbReference type="GO" id="GO:0033588">
    <property type="term" value="C:elongator holoenzyme complex"/>
    <property type="evidence" value="ECO:0007669"/>
    <property type="project" value="InterPro"/>
</dbReference>
<comment type="subcellular location">
    <subcellularLocation>
        <location evidence="2">Cytoplasm</location>
    </subcellularLocation>
    <subcellularLocation>
        <location evidence="1">Nucleus</location>
    </subcellularLocation>
</comment>
<evidence type="ECO:0000256" key="10">
    <source>
        <dbReference type="ARBA" id="ARBA00023242"/>
    </source>
</evidence>
<keyword evidence="6" id="KW-0963">Cytoplasm</keyword>
<evidence type="ECO:0000256" key="5">
    <source>
        <dbReference type="ARBA" id="ARBA00020267"/>
    </source>
</evidence>
<dbReference type="GO" id="GO:0003824">
    <property type="term" value="F:catalytic activity"/>
    <property type="evidence" value="ECO:0007669"/>
    <property type="project" value="InterPro"/>
</dbReference>
<evidence type="ECO:0000256" key="8">
    <source>
        <dbReference type="ARBA" id="ARBA00022694"/>
    </source>
</evidence>
<dbReference type="Gene3D" id="2.130.10.10">
    <property type="entry name" value="YVTN repeat-like/Quinoprotein amine dehydrogenase"/>
    <property type="match status" value="4"/>
</dbReference>
<evidence type="ECO:0000256" key="4">
    <source>
        <dbReference type="ARBA" id="ARBA00005881"/>
    </source>
</evidence>
<evidence type="ECO:0000313" key="14">
    <source>
        <dbReference type="EMBL" id="PKI83847.1"/>
    </source>
</evidence>
<dbReference type="SUPFAM" id="SSF52047">
    <property type="entry name" value="RNI-like"/>
    <property type="match status" value="1"/>
</dbReference>
<evidence type="ECO:0000259" key="13">
    <source>
        <dbReference type="Pfam" id="PF01467"/>
    </source>
</evidence>
<dbReference type="PANTHER" id="PTHR44111:SF1">
    <property type="entry name" value="ELONGATOR COMPLEX PROTEIN 2"/>
    <property type="match status" value="1"/>
</dbReference>
<dbReference type="OrthoDB" id="27911at2759"/>
<feature type="repeat" description="WD" evidence="11">
    <location>
        <begin position="890"/>
        <end position="928"/>
    </location>
</feature>
<feature type="domain" description="Cytidyltransferase-like" evidence="13">
    <location>
        <begin position="1281"/>
        <end position="1421"/>
    </location>
</feature>
<dbReference type="InterPro" id="IPR032675">
    <property type="entry name" value="LRR_dom_sf"/>
</dbReference>
<dbReference type="PROSITE" id="PS50082">
    <property type="entry name" value="WD_REPEATS_2"/>
    <property type="match status" value="3"/>
</dbReference>
<comment type="similarity">
    <text evidence="4">Belongs to the WD repeat ELP2 family.</text>
</comment>
<dbReference type="InterPro" id="IPR015943">
    <property type="entry name" value="WD40/YVTN_repeat-like_dom_sf"/>
</dbReference>
<dbReference type="UniPathway" id="UPA00988"/>
<gene>
    <name evidence="14" type="ORF">MVES_001883</name>
</gene>
<evidence type="ECO:0000256" key="9">
    <source>
        <dbReference type="ARBA" id="ARBA00022737"/>
    </source>
</evidence>
<evidence type="ECO:0000256" key="7">
    <source>
        <dbReference type="ARBA" id="ARBA00022574"/>
    </source>
</evidence>
<evidence type="ECO:0000256" key="3">
    <source>
        <dbReference type="ARBA" id="ARBA00005043"/>
    </source>
</evidence>
<evidence type="ECO:0000313" key="15">
    <source>
        <dbReference type="Proteomes" id="UP000232875"/>
    </source>
</evidence>
<dbReference type="GO" id="GO:0002098">
    <property type="term" value="P:tRNA wobble uridine modification"/>
    <property type="evidence" value="ECO:0007669"/>
    <property type="project" value="InterPro"/>
</dbReference>
<reference evidence="14 15" key="1">
    <citation type="submission" date="2017-10" db="EMBL/GenBank/DDBJ databases">
        <title>A novel species of cold-tolerant Malassezia isolated from bats.</title>
        <authorList>
            <person name="Lorch J.M."/>
            <person name="Palmer J.M."/>
            <person name="Vanderwolf K.J."/>
            <person name="Schmidt K.Z."/>
            <person name="Verant M.L."/>
            <person name="Weller T.J."/>
            <person name="Blehert D.S."/>
        </authorList>
    </citation>
    <scope>NUCLEOTIDE SEQUENCE [LARGE SCALE GENOMIC DNA]</scope>
    <source>
        <strain evidence="14 15">NWHC:44797-103</strain>
    </source>
</reference>
<dbReference type="Gene3D" id="3.80.10.10">
    <property type="entry name" value="Ribonuclease Inhibitor"/>
    <property type="match status" value="1"/>
</dbReference>
<dbReference type="SUPFAM" id="SSF50978">
    <property type="entry name" value="WD40 repeat-like"/>
    <property type="match status" value="2"/>
</dbReference>
<dbReference type="InterPro" id="IPR037289">
    <property type="entry name" value="Elp2"/>
</dbReference>
<proteinExistence type="inferred from homology"/>
<dbReference type="SUPFAM" id="SSF52374">
    <property type="entry name" value="Nucleotidylyl transferase"/>
    <property type="match status" value="1"/>
</dbReference>
<keyword evidence="8" id="KW-0819">tRNA processing</keyword>
<dbReference type="InterPro" id="IPR036322">
    <property type="entry name" value="WD40_repeat_dom_sf"/>
</dbReference>
<dbReference type="GO" id="GO:0005634">
    <property type="term" value="C:nucleus"/>
    <property type="evidence" value="ECO:0007669"/>
    <property type="project" value="UniProtKB-SubCell"/>
</dbReference>
<name>A0A2N1JBC4_9BASI</name>
<dbReference type="PANTHER" id="PTHR44111">
    <property type="entry name" value="ELONGATOR COMPLEX PROTEIN 2"/>
    <property type="match status" value="1"/>
</dbReference>
<evidence type="ECO:0000256" key="2">
    <source>
        <dbReference type="ARBA" id="ARBA00004496"/>
    </source>
</evidence>
<dbReference type="SMART" id="SM00320">
    <property type="entry name" value="WD40"/>
    <property type="match status" value="10"/>
</dbReference>
<dbReference type="InterPro" id="IPR014729">
    <property type="entry name" value="Rossmann-like_a/b/a_fold"/>
</dbReference>
<feature type="repeat" description="WD" evidence="11">
    <location>
        <begin position="794"/>
        <end position="844"/>
    </location>
</feature>
<dbReference type="GO" id="GO:0005737">
    <property type="term" value="C:cytoplasm"/>
    <property type="evidence" value="ECO:0007669"/>
    <property type="project" value="UniProtKB-SubCell"/>
</dbReference>
<evidence type="ECO:0000256" key="6">
    <source>
        <dbReference type="ARBA" id="ARBA00022490"/>
    </source>
</evidence>
<dbReference type="PROSITE" id="PS50294">
    <property type="entry name" value="WD_REPEATS_REGION"/>
    <property type="match status" value="1"/>
</dbReference>
<keyword evidence="10" id="KW-0539">Nucleus</keyword>
<evidence type="ECO:0000256" key="11">
    <source>
        <dbReference type="PROSITE-ProRule" id="PRU00221"/>
    </source>
</evidence>
<dbReference type="InterPro" id="IPR004821">
    <property type="entry name" value="Cyt_trans-like"/>
</dbReference>
<keyword evidence="15" id="KW-1185">Reference proteome</keyword>
<feature type="compositionally biased region" description="Basic residues" evidence="12">
    <location>
        <begin position="99"/>
        <end position="110"/>
    </location>
</feature>
<keyword evidence="7 11" id="KW-0853">WD repeat</keyword>
<feature type="repeat" description="WD" evidence="11">
    <location>
        <begin position="1543"/>
        <end position="1574"/>
    </location>
</feature>
<dbReference type="Proteomes" id="UP000232875">
    <property type="component" value="Unassembled WGS sequence"/>
</dbReference>
<protein>
    <recommendedName>
        <fullName evidence="5">Elongator complex protein 2</fullName>
    </recommendedName>
</protein>
<keyword evidence="9" id="KW-0677">Repeat</keyword>
<accession>A0A2N1JBC4</accession>
<dbReference type="Gene3D" id="3.40.50.620">
    <property type="entry name" value="HUPs"/>
    <property type="match status" value="1"/>
</dbReference>